<feature type="compositionally biased region" description="Basic and acidic residues" evidence="1">
    <location>
        <begin position="115"/>
        <end position="130"/>
    </location>
</feature>
<dbReference type="PANTHER" id="PTHR10918">
    <property type="entry name" value="HOMER"/>
    <property type="match status" value="1"/>
</dbReference>
<dbReference type="SUPFAM" id="SSF50729">
    <property type="entry name" value="PH domain-like"/>
    <property type="match status" value="1"/>
</dbReference>
<dbReference type="Pfam" id="PF00568">
    <property type="entry name" value="WH1"/>
    <property type="match status" value="1"/>
</dbReference>
<proteinExistence type="predicted"/>
<dbReference type="Gene3D" id="2.30.29.30">
    <property type="entry name" value="Pleckstrin-homology domain (PH domain)/Phosphotyrosine-binding domain (PTB)"/>
    <property type="match status" value="1"/>
</dbReference>
<dbReference type="InterPro" id="IPR045027">
    <property type="entry name" value="Homer"/>
</dbReference>
<evidence type="ECO:0000256" key="1">
    <source>
        <dbReference type="SAM" id="MobiDB-lite"/>
    </source>
</evidence>
<dbReference type="AlphaFoldDB" id="A0A852BYN8"/>
<evidence type="ECO:0000259" key="2">
    <source>
        <dbReference type="PROSITE" id="PS50229"/>
    </source>
</evidence>
<evidence type="ECO:0000313" key="4">
    <source>
        <dbReference type="Proteomes" id="UP000611227"/>
    </source>
</evidence>
<dbReference type="EMBL" id="WBNM01014637">
    <property type="protein sequence ID" value="NXP73949.1"/>
    <property type="molecule type" value="Genomic_DNA"/>
</dbReference>
<feature type="region of interest" description="Disordered" evidence="1">
    <location>
        <begin position="85"/>
        <end position="130"/>
    </location>
</feature>
<organism evidence="3 4">
    <name type="scientific">Ramphastos sulfuratus</name>
    <dbReference type="NCBI Taxonomy" id="322582"/>
    <lineage>
        <taxon>Eukaryota</taxon>
        <taxon>Metazoa</taxon>
        <taxon>Chordata</taxon>
        <taxon>Craniata</taxon>
        <taxon>Vertebrata</taxon>
        <taxon>Euteleostomi</taxon>
        <taxon>Archelosauria</taxon>
        <taxon>Archosauria</taxon>
        <taxon>Dinosauria</taxon>
        <taxon>Saurischia</taxon>
        <taxon>Theropoda</taxon>
        <taxon>Coelurosauria</taxon>
        <taxon>Aves</taxon>
        <taxon>Neognathae</taxon>
        <taxon>Neoaves</taxon>
        <taxon>Telluraves</taxon>
        <taxon>Coraciimorphae</taxon>
        <taxon>Piciformes</taxon>
        <taxon>Ramphastidae</taxon>
        <taxon>Ramphastos</taxon>
    </lineage>
</organism>
<accession>A0A852BYN8</accession>
<keyword evidence="4" id="KW-1185">Reference proteome</keyword>
<gene>
    <name evidence="3" type="primary">Homer2</name>
    <name evidence="3" type="ORF">RAMSUL_R04908</name>
</gene>
<feature type="non-terminal residue" evidence="3">
    <location>
        <position position="130"/>
    </location>
</feature>
<dbReference type="InterPro" id="IPR011993">
    <property type="entry name" value="PH-like_dom_sf"/>
</dbReference>
<comment type="caution">
    <text evidence="3">The sequence shown here is derived from an EMBL/GenBank/DDBJ whole genome shotgun (WGS) entry which is preliminary data.</text>
</comment>
<protein>
    <submittedName>
        <fullName evidence="3">HOME2 protein</fullName>
    </submittedName>
</protein>
<reference evidence="3" key="1">
    <citation type="submission" date="2019-09" db="EMBL/GenBank/DDBJ databases">
        <title>Bird 10,000 Genomes (B10K) Project - Family phase.</title>
        <authorList>
            <person name="Zhang G."/>
        </authorList>
    </citation>
    <scope>NUCLEOTIDE SEQUENCE</scope>
    <source>
        <strain evidence="3">B10K-DU-001-30</strain>
        <tissue evidence="3">Muscle</tissue>
    </source>
</reference>
<dbReference type="InterPro" id="IPR000697">
    <property type="entry name" value="WH1/EVH1_dom"/>
</dbReference>
<feature type="domain" description="WH1" evidence="2">
    <location>
        <begin position="1"/>
        <end position="57"/>
    </location>
</feature>
<name>A0A852BYN8_9PICI</name>
<dbReference type="GO" id="GO:0035256">
    <property type="term" value="F:G protein-coupled glutamate receptor binding"/>
    <property type="evidence" value="ECO:0007669"/>
    <property type="project" value="InterPro"/>
</dbReference>
<feature type="compositionally biased region" description="Polar residues" evidence="1">
    <location>
        <begin position="89"/>
        <end position="101"/>
    </location>
</feature>
<sequence length="130" mass="13953">QVIINSTITPNMTFTKTSQKFGQWADSRANTVFGLGFPSEQQLTKISFAAKMCRVCVCYQCSARKAHGGEVSAGWCGIKIIKKSESGRETPSSTRASSVNGTDDEKASHGGPAEAHLKSENDKLKIALAQ</sequence>
<dbReference type="Proteomes" id="UP000611227">
    <property type="component" value="Unassembled WGS sequence"/>
</dbReference>
<evidence type="ECO:0000313" key="3">
    <source>
        <dbReference type="EMBL" id="NXP73949.1"/>
    </source>
</evidence>
<dbReference type="PROSITE" id="PS50229">
    <property type="entry name" value="WH1"/>
    <property type="match status" value="1"/>
</dbReference>
<feature type="non-terminal residue" evidence="3">
    <location>
        <position position="1"/>
    </location>
</feature>